<feature type="compositionally biased region" description="Polar residues" evidence="2">
    <location>
        <begin position="1267"/>
        <end position="1285"/>
    </location>
</feature>
<dbReference type="EMBL" id="KI966436">
    <property type="protein sequence ID" value="EWC44661.1"/>
    <property type="molecule type" value="Genomic_DNA"/>
</dbReference>
<dbReference type="Proteomes" id="UP000024837">
    <property type="component" value="Unassembled WGS sequence"/>
</dbReference>
<feature type="compositionally biased region" description="Acidic residues" evidence="2">
    <location>
        <begin position="1212"/>
        <end position="1229"/>
    </location>
</feature>
<feature type="compositionally biased region" description="Polar residues" evidence="2">
    <location>
        <begin position="1015"/>
        <end position="1027"/>
    </location>
</feature>
<organism evidence="3 4">
    <name type="scientific">Drechslerella stenobrocha 248</name>
    <dbReference type="NCBI Taxonomy" id="1043628"/>
    <lineage>
        <taxon>Eukaryota</taxon>
        <taxon>Fungi</taxon>
        <taxon>Dikarya</taxon>
        <taxon>Ascomycota</taxon>
        <taxon>Pezizomycotina</taxon>
        <taxon>Orbiliomycetes</taxon>
        <taxon>Orbiliales</taxon>
        <taxon>Orbiliaceae</taxon>
        <taxon>Drechslerella</taxon>
    </lineage>
</organism>
<feature type="compositionally biased region" description="Polar residues" evidence="2">
    <location>
        <begin position="799"/>
        <end position="815"/>
    </location>
</feature>
<feature type="compositionally biased region" description="Pro residues" evidence="2">
    <location>
        <begin position="848"/>
        <end position="858"/>
    </location>
</feature>
<feature type="region of interest" description="Disordered" evidence="2">
    <location>
        <begin position="664"/>
        <end position="929"/>
    </location>
</feature>
<feature type="region of interest" description="Disordered" evidence="2">
    <location>
        <begin position="981"/>
        <end position="1289"/>
    </location>
</feature>
<proteinExistence type="predicted"/>
<accession>W7HKZ2</accession>
<dbReference type="OrthoDB" id="5342360at2759"/>
<evidence type="ECO:0000256" key="2">
    <source>
        <dbReference type="SAM" id="MobiDB-lite"/>
    </source>
</evidence>
<keyword evidence="1" id="KW-0175">Coiled coil</keyword>
<feature type="region of interest" description="Disordered" evidence="2">
    <location>
        <begin position="944"/>
        <end position="964"/>
    </location>
</feature>
<dbReference type="HOGENOM" id="CLU_256203_0_0_1"/>
<sequence>MDLLRQWIQRDLVHELQQLTQEMRQSRHERSEIAAKWTMSVGSKARNSGGLRFMLDYVDQHYQDKFVRPGDWSPPRYIESRCNEKSVYVQIIKMNGGPIEPGQSFEAVVGDGYVSIDAIFKVDTLGMRCDSDSVLSMVKPGAIVHITKHRFRFPGSCGNSWRDGITRQDQLEVARVGARGGCGKKPGGSSRNYYSTPAAVSAYRCVDELLNATKPSIEIEVFAILGGDDHIYGHLKPVRNLPEVRTGIEDFPALAISLPSPEQWSYTIIQRVARIWCAEVAWYKFLSTLDPRNTRNLSAIKDAFEKKFRPDGKFVSRVTRKARRDIIEPAYRRNGPISRLFEIRRVYMDIKRILECRPGSSSLHQATYIPGTRRIIPTNNPKAVPTSRREAFHASPSQEDMFLTQLPTTHRFSTTLTLNLDSSSPVPPDVQLQLQQFVHVEFDDAEKGNFCTIMRTLYDQVEQGQASGTRTRLFIHDHIADFYASLSLRESEVSEPDFYAMLYSPKPMVSKPHQLPPTKDHLLPLADLQDGRRPSSDRVATAPSASEPRLRQPQVDNDLPMADISSLDGRVLLIKDSGVRESTKSALKPTKQSSQTISPSSKPVPTVAPPPEPRLQGPSPVANSSPMPGMAVISQPKTVLKRPRVLKTPEELNQIIRRLEAKAEAEARTKKRRLETDEDMSGNNQRATEFPVPMDIDIEPSQTPRMAIQEHPAKRAPGKLPVQALSTSHAHKQALRPPSPQIRAMGARSPSSLSSAHLQEKSHSELGLGVGGGQHGVRDTEGYSVSRSKKQFHYREYEQSVSTARGGSYAHSSRPPSNPDEAFPKASFGPSATLADNKEGSGTVTAPPANPRPHPHPSIPTAERESHRHSSRSANGVGEGHFNNTPHQEAIPKALHKGESNTATEAPRHKPKSPTETATSPPRTCGEAKPVKIKVEEQFSDAVAEVGGPPPRVQPAVRETSPGPQDLLSRMQRLLAAMHAERERDQELPERARVPKDQAKALSKHSALWPPPSKDLQNQIRVQTQWTLKGESHKALEYPRDFRPIDDPIESSTESNARIPQRKSNTDAENPQPTADHAAAVASNAALQEYNTDDDDDGGQVEWEATPPERLRKPGAMGPGCVSDGSDDASLDHIPPPASSAEQAADRGSPPKYQPIRYPYPSSAPPSSPLSANGNDIRQAFQDPPKGEPADTRQPEDPSDSEVMGDNAATGDEADDDDGDEDDEGGEDEGQVHVQVMKTPSQPAPRDICTSPKSTSLDNGDAPSTPVIESTFQAGSPNASTTNPLNRKRHKVDEVTMPPARAGSAVSPMIAQKVKVLDMGGETTKGKNIRFLAPSDDEIRAAQEVDLVQQNRLDREAYLGLCKKTATESKVD</sequence>
<reference evidence="3 4" key="1">
    <citation type="submission" date="2013-05" db="EMBL/GenBank/DDBJ databases">
        <title>Drechslerella stenobrocha genome reveals carnivorous origination and mechanical trapping mechanism of predatory fungi.</title>
        <authorList>
            <person name="Liu X."/>
            <person name="Zhang W."/>
            <person name="Liu K."/>
        </authorList>
    </citation>
    <scope>NUCLEOTIDE SEQUENCE [LARGE SCALE GENOMIC DNA]</scope>
    <source>
        <strain evidence="3 4">248</strain>
    </source>
</reference>
<feature type="coiled-coil region" evidence="1">
    <location>
        <begin position="9"/>
        <end position="36"/>
    </location>
</feature>
<feature type="region of interest" description="Disordered" evidence="2">
    <location>
        <begin position="527"/>
        <end position="562"/>
    </location>
</feature>
<feature type="compositionally biased region" description="Basic and acidic residues" evidence="2">
    <location>
        <begin position="981"/>
        <end position="999"/>
    </location>
</feature>
<keyword evidence="4" id="KW-1185">Reference proteome</keyword>
<feature type="compositionally biased region" description="Basic and acidic residues" evidence="2">
    <location>
        <begin position="1030"/>
        <end position="1046"/>
    </location>
</feature>
<evidence type="ECO:0000256" key="1">
    <source>
        <dbReference type="SAM" id="Coils"/>
    </source>
</evidence>
<gene>
    <name evidence="3" type="ORF">DRE_06557</name>
</gene>
<name>W7HKZ2_9PEZI</name>
<feature type="region of interest" description="Disordered" evidence="2">
    <location>
        <begin position="579"/>
        <end position="639"/>
    </location>
</feature>
<evidence type="ECO:0000313" key="4">
    <source>
        <dbReference type="Proteomes" id="UP000024837"/>
    </source>
</evidence>
<evidence type="ECO:0000313" key="3">
    <source>
        <dbReference type="EMBL" id="EWC44661.1"/>
    </source>
</evidence>
<protein>
    <submittedName>
        <fullName evidence="3">Uncharacterized protein</fullName>
    </submittedName>
</protein>
<feature type="compositionally biased region" description="Basic and acidic residues" evidence="2">
    <location>
        <begin position="1185"/>
        <end position="1196"/>
    </location>
</feature>
<feature type="compositionally biased region" description="Low complexity" evidence="2">
    <location>
        <begin position="1075"/>
        <end position="1086"/>
    </location>
</feature>